<feature type="compositionally biased region" description="Low complexity" evidence="1">
    <location>
        <begin position="535"/>
        <end position="562"/>
    </location>
</feature>
<feature type="region of interest" description="Disordered" evidence="1">
    <location>
        <begin position="180"/>
        <end position="515"/>
    </location>
</feature>
<name>A0A0K3CHK7_RHOTO</name>
<protein>
    <submittedName>
        <fullName evidence="2">Uncharacterized protein</fullName>
    </submittedName>
</protein>
<feature type="region of interest" description="Disordered" evidence="1">
    <location>
        <begin position="527"/>
        <end position="583"/>
    </location>
</feature>
<feature type="compositionally biased region" description="Low complexity" evidence="1">
    <location>
        <begin position="196"/>
        <end position="206"/>
    </location>
</feature>
<feature type="compositionally biased region" description="Polar residues" evidence="1">
    <location>
        <begin position="563"/>
        <end position="582"/>
    </location>
</feature>
<keyword evidence="3" id="KW-1185">Reference proteome</keyword>
<dbReference type="Proteomes" id="UP000199069">
    <property type="component" value="Unassembled WGS sequence"/>
</dbReference>
<dbReference type="OMA" id="GTIEEDY"/>
<reference evidence="2 3" key="1">
    <citation type="submission" date="2015-07" db="EMBL/GenBank/DDBJ databases">
        <authorList>
            <person name="Cajimat M.N.B."/>
            <person name="Milazzo M.L."/>
            <person name="Fulhorst C.F."/>
        </authorList>
    </citation>
    <scope>NUCLEOTIDE SEQUENCE [LARGE SCALE GENOMIC DNA]</scope>
    <source>
        <strain evidence="2">Single colony</strain>
    </source>
</reference>
<sequence length="619" mass="64612">MSSSASERTLAVLFAPEDRLAAPYARDVVTKAGFRLLKEASVSGEELEEAGVDLGLGVGEEGAANASAAEQEHTVWVLEKQDAVAELKRLQSTSIAQDCSNLRMFAAPTLSAATMAINELFPSLPASPTPASPANVAFPTAESPTASKPFALSNAAFTGKVQPAPKATTLSPAIEKALAEVEEREERERLRKLSRSSRSSRASTASPLTVRQEAKTAEGTQTPERRVFTNRSPTPEEFDPVEDDEEPVEVLEEPQEVQEEEVERFETAAPPAPPIAPPLRRATSAMSGASLASSTSSATAFRARPAPSFTPSATSQPRLTKAAALRLGVSLPPSTPRRSTITPSETGTSDASSQAPSRAAVSTPKSLAAPAITPRLTKTAALRTGQTPAALDTTAAKPRVRQSISTAERAARDRQQRRHSVATTAPSAPPAPAVEVRMSRAAMLRQAIALPPTTPRRAPPASTKENRPSSSMSASSGRASIVSSELKALREPSITPRMTKSVALRNGAGRSGRASVAGVVGRFAQEGAEGASGRPASSLAASIAPATPKARPAPTRTASTLTQSTSRPPIPSTSAPALTPRTNKAAELRAKLKLAKEAEAAKKEVGLKKGPPPALKTRN</sequence>
<feature type="compositionally biased region" description="Basic and acidic residues" evidence="1">
    <location>
        <begin position="180"/>
        <end position="191"/>
    </location>
</feature>
<organism evidence="2 3">
    <name type="scientific">Rhodotorula toruloides</name>
    <name type="common">Yeast</name>
    <name type="synonym">Rhodosporidium toruloides</name>
    <dbReference type="NCBI Taxonomy" id="5286"/>
    <lineage>
        <taxon>Eukaryota</taxon>
        <taxon>Fungi</taxon>
        <taxon>Dikarya</taxon>
        <taxon>Basidiomycota</taxon>
        <taxon>Pucciniomycotina</taxon>
        <taxon>Microbotryomycetes</taxon>
        <taxon>Sporidiobolales</taxon>
        <taxon>Sporidiobolaceae</taxon>
        <taxon>Rhodotorula</taxon>
    </lineage>
</organism>
<feature type="compositionally biased region" description="Pro residues" evidence="1">
    <location>
        <begin position="610"/>
        <end position="619"/>
    </location>
</feature>
<dbReference type="AlphaFoldDB" id="A0A0K3CHK7"/>
<evidence type="ECO:0000256" key="1">
    <source>
        <dbReference type="SAM" id="MobiDB-lite"/>
    </source>
</evidence>
<gene>
    <name evidence="2" type="primary">FGENESH: predicted gene_7.368</name>
    <name evidence="2" type="ORF">BN2166_0039830</name>
</gene>
<evidence type="ECO:0000313" key="2">
    <source>
        <dbReference type="EMBL" id="CTR08122.1"/>
    </source>
</evidence>
<feature type="compositionally biased region" description="Low complexity" evidence="1">
    <location>
        <begin position="469"/>
        <end position="484"/>
    </location>
</feature>
<feature type="region of interest" description="Disordered" evidence="1">
    <location>
        <begin position="600"/>
        <end position="619"/>
    </location>
</feature>
<feature type="compositionally biased region" description="Polar residues" evidence="1">
    <location>
        <begin position="347"/>
        <end position="356"/>
    </location>
</feature>
<proteinExistence type="predicted"/>
<evidence type="ECO:0000313" key="3">
    <source>
        <dbReference type="Proteomes" id="UP000199069"/>
    </source>
</evidence>
<feature type="compositionally biased region" description="Low complexity" evidence="1">
    <location>
        <begin position="330"/>
        <end position="346"/>
    </location>
</feature>
<feature type="compositionally biased region" description="Acidic residues" evidence="1">
    <location>
        <begin position="236"/>
        <end position="263"/>
    </location>
</feature>
<dbReference type="STRING" id="5286.A0A0K3CHK7"/>
<feature type="compositionally biased region" description="Low complexity" evidence="1">
    <location>
        <begin position="282"/>
        <end position="309"/>
    </location>
</feature>
<dbReference type="EMBL" id="CWKI01000007">
    <property type="protein sequence ID" value="CTR08122.1"/>
    <property type="molecule type" value="Genomic_DNA"/>
</dbReference>
<accession>A0A0K3CHK7</accession>